<gene>
    <name evidence="1" type="ORF">A2527_07270</name>
</gene>
<name>A0A1F6GB27_9PROT</name>
<protein>
    <recommendedName>
        <fullName evidence="3">ATP-grasp domain-containing protein</fullName>
    </recommendedName>
</protein>
<organism evidence="1 2">
    <name type="scientific">Candidatus Lambdaproteobacteria bacterium RIFOXYD2_FULL_50_16</name>
    <dbReference type="NCBI Taxonomy" id="1817772"/>
    <lineage>
        <taxon>Bacteria</taxon>
        <taxon>Pseudomonadati</taxon>
        <taxon>Pseudomonadota</taxon>
        <taxon>Candidatus Lambdaproteobacteria</taxon>
    </lineage>
</organism>
<dbReference type="SUPFAM" id="SSF56059">
    <property type="entry name" value="Glutathione synthetase ATP-binding domain-like"/>
    <property type="match status" value="1"/>
</dbReference>
<evidence type="ECO:0008006" key="3">
    <source>
        <dbReference type="Google" id="ProtNLM"/>
    </source>
</evidence>
<dbReference type="STRING" id="1817772.A2527_07270"/>
<dbReference type="Gene3D" id="3.30.470.20">
    <property type="entry name" value="ATP-grasp fold, B domain"/>
    <property type="match status" value="1"/>
</dbReference>
<dbReference type="Proteomes" id="UP000178449">
    <property type="component" value="Unassembled WGS sequence"/>
</dbReference>
<sequence>MTLFLFNYDCEFEWANDPAQVANPQSPWAVLNAQAPILWPLMQPGDRLAVYGHPQFSTEFAEILGFVPELWPVQGGPTNRVTLDLGPYSGAICPWGWSPRALKLAGRPVDLTYKKLFSKTFDRPHPLAPPCHLVSGPETLPEALAQAYQDWGPTRVKHPLGSSGRLSAIYLGGPPPKAWFRWAKEGLILEKQLDLKAEWSLQFELEPEGPRFLGGTKLFTTRQGAHLGNWAGPMGGHLAPLEPTALALAQKVFKEGYLGPLGIDILETTERLYLGEINPRLTMGRLALEWSAKLGQPGLLSMSGPGPRPFGWREIFTESGPHAQGRRLGWQKMETFENL</sequence>
<accession>A0A1F6GB27</accession>
<dbReference type="EMBL" id="MFNE01000024">
    <property type="protein sequence ID" value="OGG95315.1"/>
    <property type="molecule type" value="Genomic_DNA"/>
</dbReference>
<dbReference type="AlphaFoldDB" id="A0A1F6GB27"/>
<evidence type="ECO:0000313" key="1">
    <source>
        <dbReference type="EMBL" id="OGG95315.1"/>
    </source>
</evidence>
<evidence type="ECO:0000313" key="2">
    <source>
        <dbReference type="Proteomes" id="UP000178449"/>
    </source>
</evidence>
<reference evidence="1 2" key="1">
    <citation type="journal article" date="2016" name="Nat. Commun.">
        <title>Thousands of microbial genomes shed light on interconnected biogeochemical processes in an aquifer system.</title>
        <authorList>
            <person name="Anantharaman K."/>
            <person name="Brown C.T."/>
            <person name="Hug L.A."/>
            <person name="Sharon I."/>
            <person name="Castelle C.J."/>
            <person name="Probst A.J."/>
            <person name="Thomas B.C."/>
            <person name="Singh A."/>
            <person name="Wilkins M.J."/>
            <person name="Karaoz U."/>
            <person name="Brodie E.L."/>
            <person name="Williams K.H."/>
            <person name="Hubbard S.S."/>
            <person name="Banfield J.F."/>
        </authorList>
    </citation>
    <scope>NUCLEOTIDE SEQUENCE [LARGE SCALE GENOMIC DNA]</scope>
</reference>
<comment type="caution">
    <text evidence="1">The sequence shown here is derived from an EMBL/GenBank/DDBJ whole genome shotgun (WGS) entry which is preliminary data.</text>
</comment>
<proteinExistence type="predicted"/>